<keyword evidence="4" id="KW-0633">Potassium transport</keyword>
<evidence type="ECO:0000256" key="13">
    <source>
        <dbReference type="SAM" id="Phobius"/>
    </source>
</evidence>
<evidence type="ECO:0000313" key="15">
    <source>
        <dbReference type="Proteomes" id="UP000294498"/>
    </source>
</evidence>
<keyword evidence="9" id="KW-0406">Ion transport</keyword>
<keyword evidence="11" id="KW-0407">Ion channel</keyword>
<sequence length="225" mass="26588">MKDERTQFQVDRIAFFSDAVIAIAITLMILEIKIPPLGRKTTLAQLPEHFGAHTMMMLVGMLVCFLFIGNLWIRHHDLYRHVHNYNHKLVRTNLYFLLMVMLMPLSTSFAMEEDNPAFVAQPVFFINLGLCYLVYLWQLRIIFNPRNRFAELDERRVRDMRWGVIVPAAMLLLMAVLSFLGEYRLFWAFLAVPVINFARKKWGRRFKIQAAQPRAVLKRSRWARD</sequence>
<evidence type="ECO:0000256" key="7">
    <source>
        <dbReference type="ARBA" id="ARBA00022958"/>
    </source>
</evidence>
<evidence type="ECO:0000256" key="2">
    <source>
        <dbReference type="ARBA" id="ARBA00006920"/>
    </source>
</evidence>
<comment type="similarity">
    <text evidence="2">Belongs to the TMEM175 family.</text>
</comment>
<dbReference type="GO" id="GO:0005267">
    <property type="term" value="F:potassium channel activity"/>
    <property type="evidence" value="ECO:0007669"/>
    <property type="project" value="UniProtKB-KW"/>
</dbReference>
<dbReference type="AlphaFoldDB" id="A0A4V3GLW8"/>
<proteinExistence type="inferred from homology"/>
<keyword evidence="15" id="KW-1185">Reference proteome</keyword>
<evidence type="ECO:0000256" key="11">
    <source>
        <dbReference type="ARBA" id="ARBA00023303"/>
    </source>
</evidence>
<keyword evidence="3" id="KW-0813">Transport</keyword>
<keyword evidence="6" id="KW-0631">Potassium channel</keyword>
<feature type="transmembrane region" description="Helical" evidence="13">
    <location>
        <begin position="12"/>
        <end position="30"/>
    </location>
</feature>
<evidence type="ECO:0000256" key="12">
    <source>
        <dbReference type="ARBA" id="ARBA00034430"/>
    </source>
</evidence>
<dbReference type="GO" id="GO:0015252">
    <property type="term" value="F:proton channel activity"/>
    <property type="evidence" value="ECO:0007669"/>
    <property type="project" value="InterPro"/>
</dbReference>
<comment type="catalytic activity">
    <reaction evidence="12">
        <text>K(+)(in) = K(+)(out)</text>
        <dbReference type="Rhea" id="RHEA:29463"/>
        <dbReference type="ChEBI" id="CHEBI:29103"/>
    </reaction>
</comment>
<keyword evidence="5 13" id="KW-0812">Transmembrane</keyword>
<evidence type="ECO:0000256" key="9">
    <source>
        <dbReference type="ARBA" id="ARBA00023065"/>
    </source>
</evidence>
<dbReference type="InterPro" id="IPR010617">
    <property type="entry name" value="TMEM175-like"/>
</dbReference>
<dbReference type="OrthoDB" id="7626281at2"/>
<keyword evidence="10 13" id="KW-0472">Membrane</keyword>
<organism evidence="14 15">
    <name type="scientific">Dinghuibacter silviterrae</name>
    <dbReference type="NCBI Taxonomy" id="1539049"/>
    <lineage>
        <taxon>Bacteria</taxon>
        <taxon>Pseudomonadati</taxon>
        <taxon>Bacteroidota</taxon>
        <taxon>Chitinophagia</taxon>
        <taxon>Chitinophagales</taxon>
        <taxon>Chitinophagaceae</taxon>
        <taxon>Dinghuibacter</taxon>
    </lineage>
</organism>
<evidence type="ECO:0000256" key="3">
    <source>
        <dbReference type="ARBA" id="ARBA00022448"/>
    </source>
</evidence>
<dbReference type="EMBL" id="SODV01000001">
    <property type="protein sequence ID" value="TDX01193.1"/>
    <property type="molecule type" value="Genomic_DNA"/>
</dbReference>
<dbReference type="Proteomes" id="UP000294498">
    <property type="component" value="Unassembled WGS sequence"/>
</dbReference>
<comment type="caution">
    <text evidence="14">The sequence shown here is derived from an EMBL/GenBank/DDBJ whole genome shotgun (WGS) entry which is preliminary data.</text>
</comment>
<evidence type="ECO:0000313" key="14">
    <source>
        <dbReference type="EMBL" id="TDX01193.1"/>
    </source>
</evidence>
<name>A0A4V3GLW8_9BACT</name>
<reference evidence="14 15" key="1">
    <citation type="submission" date="2019-03" db="EMBL/GenBank/DDBJ databases">
        <title>Genomic Encyclopedia of Type Strains, Phase IV (KMG-IV): sequencing the most valuable type-strain genomes for metagenomic binning, comparative biology and taxonomic classification.</title>
        <authorList>
            <person name="Goeker M."/>
        </authorList>
    </citation>
    <scope>NUCLEOTIDE SEQUENCE [LARGE SCALE GENOMIC DNA]</scope>
    <source>
        <strain evidence="14 15">DSM 100059</strain>
    </source>
</reference>
<evidence type="ECO:0000256" key="4">
    <source>
        <dbReference type="ARBA" id="ARBA00022538"/>
    </source>
</evidence>
<feature type="transmembrane region" description="Helical" evidence="13">
    <location>
        <begin position="160"/>
        <end position="177"/>
    </location>
</feature>
<comment type="subcellular location">
    <subcellularLocation>
        <location evidence="1">Membrane</location>
        <topology evidence="1">Multi-pass membrane protein</topology>
    </subcellularLocation>
</comment>
<evidence type="ECO:0000256" key="8">
    <source>
        <dbReference type="ARBA" id="ARBA00022989"/>
    </source>
</evidence>
<dbReference type="GO" id="GO:0016020">
    <property type="term" value="C:membrane"/>
    <property type="evidence" value="ECO:0007669"/>
    <property type="project" value="UniProtKB-SubCell"/>
</dbReference>
<feature type="transmembrane region" description="Helical" evidence="13">
    <location>
        <begin position="117"/>
        <end position="139"/>
    </location>
</feature>
<evidence type="ECO:0000256" key="6">
    <source>
        <dbReference type="ARBA" id="ARBA00022826"/>
    </source>
</evidence>
<accession>A0A4V3GLW8</accession>
<feature type="transmembrane region" description="Helical" evidence="13">
    <location>
        <begin position="50"/>
        <end position="73"/>
    </location>
</feature>
<evidence type="ECO:0000256" key="10">
    <source>
        <dbReference type="ARBA" id="ARBA00023136"/>
    </source>
</evidence>
<feature type="transmembrane region" description="Helical" evidence="13">
    <location>
        <begin position="94"/>
        <end position="111"/>
    </location>
</feature>
<feature type="transmembrane region" description="Helical" evidence="13">
    <location>
        <begin position="183"/>
        <end position="199"/>
    </location>
</feature>
<evidence type="ECO:0000256" key="5">
    <source>
        <dbReference type="ARBA" id="ARBA00022692"/>
    </source>
</evidence>
<keyword evidence="8 13" id="KW-1133">Transmembrane helix</keyword>
<gene>
    <name evidence="14" type="ORF">EDB95_2225</name>
</gene>
<protein>
    <submittedName>
        <fullName evidence="14">Putative membrane protein</fullName>
    </submittedName>
</protein>
<dbReference type="RefSeq" id="WP_133993533.1">
    <property type="nucleotide sequence ID" value="NZ_SODV01000001.1"/>
</dbReference>
<dbReference type="Pfam" id="PF06736">
    <property type="entry name" value="TMEM175"/>
    <property type="match status" value="1"/>
</dbReference>
<evidence type="ECO:0000256" key="1">
    <source>
        <dbReference type="ARBA" id="ARBA00004141"/>
    </source>
</evidence>
<keyword evidence="7" id="KW-0630">Potassium</keyword>